<comment type="caution">
    <text evidence="4">The sequence shown here is derived from an EMBL/GenBank/DDBJ whole genome shotgun (WGS) entry which is preliminary data.</text>
</comment>
<accession>A0ABQ7YZU6</accession>
<feature type="domain" description="DUF6821" evidence="3">
    <location>
        <begin position="215"/>
        <end position="307"/>
    </location>
</feature>
<gene>
    <name evidence="4" type="ORF">HID58_070806</name>
</gene>
<feature type="transmembrane region" description="Helical" evidence="2">
    <location>
        <begin position="244"/>
        <end position="264"/>
    </location>
</feature>
<evidence type="ECO:0000313" key="4">
    <source>
        <dbReference type="EMBL" id="KAH0873444.1"/>
    </source>
</evidence>
<keyword evidence="5" id="KW-1185">Reference proteome</keyword>
<keyword evidence="2" id="KW-0812">Transmembrane</keyword>
<dbReference type="EMBL" id="JAGKQM010000016">
    <property type="protein sequence ID" value="KAH0873444.1"/>
    <property type="molecule type" value="Genomic_DNA"/>
</dbReference>
<evidence type="ECO:0000313" key="5">
    <source>
        <dbReference type="Proteomes" id="UP000824890"/>
    </source>
</evidence>
<evidence type="ECO:0000256" key="2">
    <source>
        <dbReference type="SAM" id="Phobius"/>
    </source>
</evidence>
<name>A0ABQ7YZU6_BRANA</name>
<proteinExistence type="predicted"/>
<dbReference type="Pfam" id="PF20705">
    <property type="entry name" value="DUF6821"/>
    <property type="match status" value="1"/>
</dbReference>
<dbReference type="InterPro" id="IPR049224">
    <property type="entry name" value="DUF6821"/>
</dbReference>
<feature type="region of interest" description="Disordered" evidence="1">
    <location>
        <begin position="190"/>
        <end position="214"/>
    </location>
</feature>
<feature type="compositionally biased region" description="Polar residues" evidence="1">
    <location>
        <begin position="203"/>
        <end position="212"/>
    </location>
</feature>
<evidence type="ECO:0000259" key="3">
    <source>
        <dbReference type="Pfam" id="PF20705"/>
    </source>
</evidence>
<sequence>YTQQTSFPHLILLSNYRTPCHHHPRPNVFLRSVISHTHLLVYFSSKETNPNSVMGGELQEDWEVVIESSGTTQEEEEENPKSLEEIEDGTQGMVTFDYFSIENSNCVGRVDAIDEDGSVRSGSPGWIEPSSDAPYGPRLFSELWSDSSSDRLDDQKLVGDDDVKGLEKSEEYSKSIAKVKHLEKIRLDSDEGFDTEREEESPVSVQGKSVSIDSPGGGGEERVFVWWKIPIDVLKYCVFRVNPIWSFSMAAAVVGFVMLGRRLYHMKKRKSSTLQLKVLLDDKKVANHAARLNEAAISFVKRVPIIRPALPSSVVGMNQWSMMSLR</sequence>
<organism evidence="4 5">
    <name type="scientific">Brassica napus</name>
    <name type="common">Rape</name>
    <dbReference type="NCBI Taxonomy" id="3708"/>
    <lineage>
        <taxon>Eukaryota</taxon>
        <taxon>Viridiplantae</taxon>
        <taxon>Streptophyta</taxon>
        <taxon>Embryophyta</taxon>
        <taxon>Tracheophyta</taxon>
        <taxon>Spermatophyta</taxon>
        <taxon>Magnoliopsida</taxon>
        <taxon>eudicotyledons</taxon>
        <taxon>Gunneridae</taxon>
        <taxon>Pentapetalae</taxon>
        <taxon>rosids</taxon>
        <taxon>malvids</taxon>
        <taxon>Brassicales</taxon>
        <taxon>Brassicaceae</taxon>
        <taxon>Brassiceae</taxon>
        <taxon>Brassica</taxon>
    </lineage>
</organism>
<dbReference type="Proteomes" id="UP000824890">
    <property type="component" value="Unassembled WGS sequence"/>
</dbReference>
<keyword evidence="2" id="KW-0472">Membrane</keyword>
<reference evidence="4 5" key="1">
    <citation type="submission" date="2021-05" db="EMBL/GenBank/DDBJ databases">
        <title>Genome Assembly of Synthetic Allotetraploid Brassica napus Reveals Homoeologous Exchanges between Subgenomes.</title>
        <authorList>
            <person name="Davis J.T."/>
        </authorList>
    </citation>
    <scope>NUCLEOTIDE SEQUENCE [LARGE SCALE GENOMIC DNA]</scope>
    <source>
        <strain evidence="5">cv. Da-Ae</strain>
        <tissue evidence="4">Seedling</tissue>
    </source>
</reference>
<protein>
    <recommendedName>
        <fullName evidence="3">DUF6821 domain-containing protein</fullName>
    </recommendedName>
</protein>
<feature type="non-terminal residue" evidence="4">
    <location>
        <position position="1"/>
    </location>
</feature>
<dbReference type="PANTHER" id="PTHR33646">
    <property type="entry name" value="GB|AAF00631.1"/>
    <property type="match status" value="1"/>
</dbReference>
<keyword evidence="2" id="KW-1133">Transmembrane helix</keyword>
<dbReference type="InterPro" id="IPR045883">
    <property type="entry name" value="At4g13530-like"/>
</dbReference>
<evidence type="ECO:0000256" key="1">
    <source>
        <dbReference type="SAM" id="MobiDB-lite"/>
    </source>
</evidence>
<feature type="compositionally biased region" description="Acidic residues" evidence="1">
    <location>
        <begin position="190"/>
        <end position="201"/>
    </location>
</feature>
<dbReference type="PANTHER" id="PTHR33646:SF6">
    <property type="entry name" value="TRANSMEMBRANE PROTEIN"/>
    <property type="match status" value="1"/>
</dbReference>